<feature type="region of interest" description="Disordered" evidence="1">
    <location>
        <begin position="1190"/>
        <end position="1368"/>
    </location>
</feature>
<feature type="compositionally biased region" description="Polar residues" evidence="1">
    <location>
        <begin position="1273"/>
        <end position="1285"/>
    </location>
</feature>
<keyword evidence="2" id="KW-0472">Membrane</keyword>
<keyword evidence="2" id="KW-0812">Transmembrane</keyword>
<feature type="compositionally biased region" description="Low complexity" evidence="1">
    <location>
        <begin position="983"/>
        <end position="1007"/>
    </location>
</feature>
<feature type="compositionally biased region" description="Low complexity" evidence="1">
    <location>
        <begin position="797"/>
        <end position="808"/>
    </location>
</feature>
<evidence type="ECO:0000313" key="4">
    <source>
        <dbReference type="Proteomes" id="UP001321473"/>
    </source>
</evidence>
<reference evidence="3 4" key="1">
    <citation type="journal article" date="2023" name="Arcadia Sci">
        <title>De novo assembly of a long-read Amblyomma americanum tick genome.</title>
        <authorList>
            <person name="Chou S."/>
            <person name="Poskanzer K.E."/>
            <person name="Rollins M."/>
            <person name="Thuy-Boun P.S."/>
        </authorList>
    </citation>
    <scope>NUCLEOTIDE SEQUENCE [LARGE SCALE GENOMIC DNA]</scope>
    <source>
        <strain evidence="3">F_SG_1</strain>
        <tissue evidence="3">Salivary glands</tissue>
    </source>
</reference>
<feature type="compositionally biased region" description="Basic residues" evidence="1">
    <location>
        <begin position="1218"/>
        <end position="1235"/>
    </location>
</feature>
<feature type="compositionally biased region" description="Basic and acidic residues" evidence="1">
    <location>
        <begin position="1296"/>
        <end position="1308"/>
    </location>
</feature>
<organism evidence="3 4">
    <name type="scientific">Amblyomma americanum</name>
    <name type="common">Lone star tick</name>
    <dbReference type="NCBI Taxonomy" id="6943"/>
    <lineage>
        <taxon>Eukaryota</taxon>
        <taxon>Metazoa</taxon>
        <taxon>Ecdysozoa</taxon>
        <taxon>Arthropoda</taxon>
        <taxon>Chelicerata</taxon>
        <taxon>Arachnida</taxon>
        <taxon>Acari</taxon>
        <taxon>Parasitiformes</taxon>
        <taxon>Ixodida</taxon>
        <taxon>Ixodoidea</taxon>
        <taxon>Ixodidae</taxon>
        <taxon>Amblyomminae</taxon>
        <taxon>Amblyomma</taxon>
    </lineage>
</organism>
<feature type="compositionally biased region" description="Low complexity" evidence="1">
    <location>
        <begin position="1309"/>
        <end position="1322"/>
    </location>
</feature>
<feature type="compositionally biased region" description="Polar residues" evidence="1">
    <location>
        <begin position="207"/>
        <end position="219"/>
    </location>
</feature>
<feature type="compositionally biased region" description="Basic and acidic residues" evidence="1">
    <location>
        <begin position="971"/>
        <end position="982"/>
    </location>
</feature>
<feature type="compositionally biased region" description="Low complexity" evidence="1">
    <location>
        <begin position="633"/>
        <end position="643"/>
    </location>
</feature>
<feature type="compositionally biased region" description="Low complexity" evidence="1">
    <location>
        <begin position="1190"/>
        <end position="1202"/>
    </location>
</feature>
<feature type="region of interest" description="Disordered" evidence="1">
    <location>
        <begin position="156"/>
        <end position="219"/>
    </location>
</feature>
<evidence type="ECO:0000313" key="3">
    <source>
        <dbReference type="EMBL" id="KAK8767006.1"/>
    </source>
</evidence>
<comment type="caution">
    <text evidence="3">The sequence shown here is derived from an EMBL/GenBank/DDBJ whole genome shotgun (WGS) entry which is preliminary data.</text>
</comment>
<feature type="region of interest" description="Disordered" evidence="1">
    <location>
        <begin position="462"/>
        <end position="507"/>
    </location>
</feature>
<proteinExistence type="predicted"/>
<feature type="compositionally biased region" description="Polar residues" evidence="1">
    <location>
        <begin position="466"/>
        <end position="490"/>
    </location>
</feature>
<name>A0AAQ4DX16_AMBAM</name>
<feature type="compositionally biased region" description="Basic and acidic residues" evidence="1">
    <location>
        <begin position="1247"/>
        <end position="1259"/>
    </location>
</feature>
<feature type="region of interest" description="Disordered" evidence="1">
    <location>
        <begin position="598"/>
        <end position="718"/>
    </location>
</feature>
<evidence type="ECO:0000256" key="1">
    <source>
        <dbReference type="SAM" id="MobiDB-lite"/>
    </source>
</evidence>
<feature type="compositionally biased region" description="Basic residues" evidence="1">
    <location>
        <begin position="1323"/>
        <end position="1341"/>
    </location>
</feature>
<feature type="compositionally biased region" description="Low complexity" evidence="1">
    <location>
        <begin position="1127"/>
        <end position="1138"/>
    </location>
</feature>
<feature type="region of interest" description="Disordered" evidence="1">
    <location>
        <begin position="1512"/>
        <end position="1544"/>
    </location>
</feature>
<protein>
    <submittedName>
        <fullName evidence="3">Uncharacterized protein</fullName>
    </submittedName>
</protein>
<dbReference type="EMBL" id="JARKHS020025824">
    <property type="protein sequence ID" value="KAK8767006.1"/>
    <property type="molecule type" value="Genomic_DNA"/>
</dbReference>
<dbReference type="Proteomes" id="UP001321473">
    <property type="component" value="Unassembled WGS sequence"/>
</dbReference>
<feature type="compositionally biased region" description="Basic and acidic residues" evidence="1">
    <location>
        <begin position="620"/>
        <end position="632"/>
    </location>
</feature>
<keyword evidence="2" id="KW-1133">Transmembrane helix</keyword>
<evidence type="ECO:0000256" key="2">
    <source>
        <dbReference type="SAM" id="Phobius"/>
    </source>
</evidence>
<feature type="region of interest" description="Disordered" evidence="1">
    <location>
        <begin position="1091"/>
        <end position="1161"/>
    </location>
</feature>
<feature type="compositionally biased region" description="Low complexity" evidence="1">
    <location>
        <begin position="897"/>
        <end position="913"/>
    </location>
</feature>
<accession>A0AAQ4DX16</accession>
<feature type="transmembrane region" description="Helical" evidence="2">
    <location>
        <begin position="123"/>
        <end position="146"/>
    </location>
</feature>
<sequence>MFSVTSEYSSANIHFAYSECTCSSPLGGYIIETPPRHVAIATAKMAAARNSSYATTVSTNGDDQDSDDQRGLGHPCTRDGDCVAGRGLSCQEWVCSCAPDSPVTVRVQGVDTCLPAKPVAGKIIAAVTPTTILVVVMAALGGTFLFRRAFANAEDKEDSCSSRSAPGRQGQRPRNGSMAARSKVPSTSISVRTGPLKSLRPKKPGSNLYSQSHEASSLPATRLIRVPPDKQRPNAFSPGPASATTAMQTSSFTPPVPFEKSSLALGKSALSAVPPAPLSSARLIDKLLSSSVDLPDEEDISVRVLKDNRPAQHPWFSKVPHGDVLTSTASNFQKRAILPFTKGGSSRVDDGSSLPIEWGTLVSNRECHGNRAVLDQSTRHEQGIKRFNGAKDDASGLTLFSSFRQSKNVTFLDCTLSDTVHADRKLDEEKPAGQLCTARAGYEHGMRVSSLKAETRWLYQSERPPATQQDVPLGQCQQSGRSEPQSNEQSRVAAGAKSDNAQTRTEEPLTWGERNRLGVGTPFVDIEEGSLAESASIPLSFLSPISPSFEVLPKPDISSGMLREADALLHSAQDGATAGTQEREDPSLVAEFVAAVGSGKPSSDSTAPLRFSGPVVSGNVKDRSSVVGHKETTVSTSTRPPSVGQATAQPAGISTLPPQQTWPAAVNEVARQGVTPNKTPKPTGDTDGREDATAGERRQDESKPGEQAPQPEEGTSSYSDIENLAEILTSLKVTQLGNEHLRRERTLLRDYGGIAPILPGLPAALQWPRATTVAASSAVVLSAGTAATMPAAQRIVPPSRSRPATPASEQSPTGPPKVAATPVLPPLKESSEDAAELAPSGEGSDKCPSSEFRTPAQLRPQSTGEEAGRDWEDVSVATGALHRRHPSVAELHRERTPSNQRSSPATSSSSRPVPLKRSIRFRRTSASRLQGAPPDFTEFHGASPRAQAHVRAANVRSEPLRGRSPFAMRKHFSEPINPKELEAATTKASRSQSRSSTSAFRSSDLASMNTGSSSVAGYDNAYDTDALIPSSIPTVTATSAGEPDESSYDATLSPFLYGLRLLPECELMPAPEASSDAASATTEEANLLSTLASSTPRPRSCGNAASLVPPPTPRRSRQRESVERESSAVVDSAASQESGNAPSYGDFGTTSTTSRPIPLPRRLKNILSSSIASVTRATWGTTAPVREIATETAEASAATSTSARRRSTTRDGSSTSRYTRKTLSRQSRSKAKREKRNTTRPSQCSSRAERETPLGRDTESMATSVRTPPLFSPSMSFPVSTTDTLASCGAHRSRKHDLVTSTDRDDAARATTTSVLGESSSRLKSKHSKKTAAAATRKRSSLPRFFFGRHRESEGGDDASSVPSESSCTTDGLRLSAIMAKLGILPSHRLFASSATDAGLSLEAALPSRHGAGDRGGHSSNDDDATSRALFTQSEASSRLPRVWPESSTSFSVAETSEPDSFLVDDSCAEANNSAACERGASRYLQARRDGTKRGASPRGTAIRDAFRGLMASPDPEWFSCSSRISDRPARPFSPRRGARRASD</sequence>
<feature type="compositionally biased region" description="Basic and acidic residues" evidence="1">
    <location>
        <begin position="684"/>
        <end position="704"/>
    </location>
</feature>
<gene>
    <name evidence="3" type="ORF">V5799_006214</name>
</gene>
<keyword evidence="4" id="KW-1185">Reference proteome</keyword>
<feature type="region of interest" description="Disordered" evidence="1">
    <location>
        <begin position="791"/>
        <end position="1019"/>
    </location>
</feature>